<dbReference type="PRINTS" id="PR00714">
    <property type="entry name" value="MAN6PISMRASE"/>
</dbReference>
<dbReference type="AlphaFoldDB" id="A0A317PXL9"/>
<evidence type="ECO:0000256" key="4">
    <source>
        <dbReference type="ARBA" id="ARBA00022723"/>
    </source>
</evidence>
<evidence type="ECO:0000256" key="7">
    <source>
        <dbReference type="ARBA" id="ARBA00029741"/>
    </source>
</evidence>
<dbReference type="EMBL" id="QGTS01000009">
    <property type="protein sequence ID" value="PWW06963.1"/>
    <property type="molecule type" value="Genomic_DNA"/>
</dbReference>
<dbReference type="Pfam" id="PF21621">
    <property type="entry name" value="MPI_cupin_dom"/>
    <property type="match status" value="1"/>
</dbReference>
<dbReference type="PANTHER" id="PTHR10309:SF0">
    <property type="entry name" value="MANNOSE-6-PHOSPHATE ISOMERASE"/>
    <property type="match status" value="1"/>
</dbReference>
<dbReference type="GO" id="GO:0009298">
    <property type="term" value="P:GDP-mannose biosynthetic process"/>
    <property type="evidence" value="ECO:0007669"/>
    <property type="project" value="InterPro"/>
</dbReference>
<evidence type="ECO:0000256" key="2">
    <source>
        <dbReference type="ARBA" id="ARBA00010772"/>
    </source>
</evidence>
<reference evidence="13 14" key="1">
    <citation type="submission" date="2018-05" db="EMBL/GenBank/DDBJ databases">
        <title>Genomic Encyclopedia of Type Strains, Phase IV (KMG-IV): sequencing the most valuable type-strain genomes for metagenomic binning, comparative biology and taxonomic classification.</title>
        <authorList>
            <person name="Goeker M."/>
        </authorList>
    </citation>
    <scope>NUCLEOTIDE SEQUENCE [LARGE SCALE GENOMIC DNA]</scope>
    <source>
        <strain evidence="13 14">DSM 19579</strain>
    </source>
</reference>
<dbReference type="InterPro" id="IPR049071">
    <property type="entry name" value="MPI_cupin_dom"/>
</dbReference>
<dbReference type="GO" id="GO:0005829">
    <property type="term" value="C:cytosol"/>
    <property type="evidence" value="ECO:0007669"/>
    <property type="project" value="TreeGrafter"/>
</dbReference>
<evidence type="ECO:0000256" key="3">
    <source>
        <dbReference type="ARBA" id="ARBA00011956"/>
    </source>
</evidence>
<comment type="caution">
    <text evidence="13">The sequence shown here is derived from an EMBL/GenBank/DDBJ whole genome shotgun (WGS) entry which is preliminary data.</text>
</comment>
<dbReference type="EC" id="5.3.1.8" evidence="3"/>
<keyword evidence="5 10" id="KW-0862">Zinc</keyword>
<dbReference type="NCBIfam" id="TIGR00218">
    <property type="entry name" value="manA"/>
    <property type="match status" value="1"/>
</dbReference>
<evidence type="ECO:0000256" key="8">
    <source>
        <dbReference type="ARBA" id="ARBA00030762"/>
    </source>
</evidence>
<dbReference type="CDD" id="cd07011">
    <property type="entry name" value="cupin_PMI_type_I_N"/>
    <property type="match status" value="1"/>
</dbReference>
<evidence type="ECO:0000256" key="6">
    <source>
        <dbReference type="ARBA" id="ARBA00023235"/>
    </source>
</evidence>
<sequence length="391" mass="43364">MNPRVFYPLHNTIKHYPWGSKQAFSTLFAISDTDGQPQAEIWMGAHPSGCSVVEQPNGTQLPLSELINQEPETTLGLRVSQQFGELPFLLKVLAAQSALSLQVHPEKTYAEQGFLREQQMASGDYHDGNHKPELVYALTPFMAMNGFRPYDDIIHHFELLDAPEIKHALADFKAQRDESGLQHFFIALMQLETAQRSAALARLEEKNNTGVFPQITPYLKKLIQDYPGDIGLLSPLLLHCITLDPGEAMFLWPGTLHAYIQGVAVEVMANSDNVLRAGLTAKKINLPELVRCTHFHSRPENTLTMKPVQEGHFLSYPVPVEDFRFTLSKTNDSVPVMLESVQIILVMSGHAMLSHANGETLNLVAGQSAFIPASTGEYVLSHQGEVCLVSA</sequence>
<feature type="binding site" evidence="10">
    <location>
        <position position="102"/>
    </location>
    <ligand>
        <name>Zn(2+)</name>
        <dbReference type="ChEBI" id="CHEBI:29105"/>
    </ligand>
</feature>
<dbReference type="GO" id="GO:0005975">
    <property type="term" value="P:carbohydrate metabolic process"/>
    <property type="evidence" value="ECO:0007669"/>
    <property type="project" value="InterPro"/>
</dbReference>
<gene>
    <name evidence="13" type="ORF">DES37_10981</name>
</gene>
<feature type="binding site" evidence="10">
    <location>
        <position position="104"/>
    </location>
    <ligand>
        <name>Zn(2+)</name>
        <dbReference type="ChEBI" id="CHEBI:29105"/>
    </ligand>
</feature>
<keyword evidence="4 10" id="KW-0479">Metal-binding</keyword>
<feature type="domain" description="Phosphomannose isomerase type I catalytic" evidence="11">
    <location>
        <begin position="8"/>
        <end position="149"/>
    </location>
</feature>
<dbReference type="GO" id="GO:0008270">
    <property type="term" value="F:zinc ion binding"/>
    <property type="evidence" value="ECO:0007669"/>
    <property type="project" value="InterPro"/>
</dbReference>
<dbReference type="PANTHER" id="PTHR10309">
    <property type="entry name" value="MANNOSE-6-PHOSPHATE ISOMERASE"/>
    <property type="match status" value="1"/>
</dbReference>
<protein>
    <recommendedName>
        <fullName evidence="3">mannose-6-phosphate isomerase</fullName>
        <ecNumber evidence="3">5.3.1.8</ecNumber>
    </recommendedName>
    <alternativeName>
        <fullName evidence="7">Phosphohexomutase</fullName>
    </alternativeName>
    <alternativeName>
        <fullName evidence="8">Phosphomannose isomerase</fullName>
    </alternativeName>
</protein>
<evidence type="ECO:0000259" key="11">
    <source>
        <dbReference type="Pfam" id="PF20511"/>
    </source>
</evidence>
<feature type="domain" description="Mannose-6-phosphate isomerase cupin" evidence="12">
    <location>
        <begin position="315"/>
        <end position="388"/>
    </location>
</feature>
<dbReference type="InterPro" id="IPR046457">
    <property type="entry name" value="PMI_typeI_cat"/>
</dbReference>
<dbReference type="OrthoDB" id="9792649at2"/>
<dbReference type="Gene3D" id="1.10.441.10">
    <property type="entry name" value="Phosphomannose Isomerase, domain 2"/>
    <property type="match status" value="1"/>
</dbReference>
<evidence type="ECO:0000313" key="13">
    <source>
        <dbReference type="EMBL" id="PWW06963.1"/>
    </source>
</evidence>
<comment type="cofactor">
    <cofactor evidence="10">
        <name>Zn(2+)</name>
        <dbReference type="ChEBI" id="CHEBI:29105"/>
    </cofactor>
    <text evidence="10">Binds 1 zinc ion per subunit.</text>
</comment>
<feature type="active site" evidence="9">
    <location>
        <position position="276"/>
    </location>
</feature>
<evidence type="ECO:0000256" key="1">
    <source>
        <dbReference type="ARBA" id="ARBA00000757"/>
    </source>
</evidence>
<evidence type="ECO:0000313" key="14">
    <source>
        <dbReference type="Proteomes" id="UP000246744"/>
    </source>
</evidence>
<evidence type="ECO:0000259" key="12">
    <source>
        <dbReference type="Pfam" id="PF21621"/>
    </source>
</evidence>
<name>A0A317PXL9_9ENTR</name>
<accession>A0A317PXL9</accession>
<keyword evidence="14" id="KW-1185">Reference proteome</keyword>
<comment type="similarity">
    <text evidence="2">Belongs to the mannose-6-phosphate isomerase type 1 family.</text>
</comment>
<evidence type="ECO:0000256" key="5">
    <source>
        <dbReference type="ARBA" id="ARBA00022833"/>
    </source>
</evidence>
<dbReference type="PROSITE" id="PS00965">
    <property type="entry name" value="PMI_I_1"/>
    <property type="match status" value="1"/>
</dbReference>
<dbReference type="RefSeq" id="WP_110026628.1">
    <property type="nucleotide sequence ID" value="NZ_QGTS01000009.1"/>
</dbReference>
<dbReference type="SUPFAM" id="SSF51182">
    <property type="entry name" value="RmlC-like cupins"/>
    <property type="match status" value="1"/>
</dbReference>
<feature type="binding site" evidence="10">
    <location>
        <position position="257"/>
    </location>
    <ligand>
        <name>Zn(2+)</name>
        <dbReference type="ChEBI" id="CHEBI:29105"/>
    </ligand>
</feature>
<dbReference type="Proteomes" id="UP000246744">
    <property type="component" value="Unassembled WGS sequence"/>
</dbReference>
<comment type="catalytic activity">
    <reaction evidence="1">
        <text>D-mannose 6-phosphate = D-fructose 6-phosphate</text>
        <dbReference type="Rhea" id="RHEA:12356"/>
        <dbReference type="ChEBI" id="CHEBI:58735"/>
        <dbReference type="ChEBI" id="CHEBI:61527"/>
        <dbReference type="EC" id="5.3.1.8"/>
    </reaction>
</comment>
<dbReference type="GO" id="GO:0004476">
    <property type="term" value="F:mannose-6-phosphate isomerase activity"/>
    <property type="evidence" value="ECO:0007669"/>
    <property type="project" value="UniProtKB-EC"/>
</dbReference>
<dbReference type="InterPro" id="IPR011051">
    <property type="entry name" value="RmlC_Cupin_sf"/>
</dbReference>
<dbReference type="InterPro" id="IPR014710">
    <property type="entry name" value="RmlC-like_jellyroll"/>
</dbReference>
<dbReference type="InterPro" id="IPR016305">
    <property type="entry name" value="Mannose-6-P_Isomerase"/>
</dbReference>
<evidence type="ECO:0000256" key="10">
    <source>
        <dbReference type="PIRSR" id="PIRSR001480-2"/>
    </source>
</evidence>
<evidence type="ECO:0000256" key="9">
    <source>
        <dbReference type="PIRSR" id="PIRSR001480-1"/>
    </source>
</evidence>
<keyword evidence="6 13" id="KW-0413">Isomerase</keyword>
<dbReference type="PIRSF" id="PIRSF001480">
    <property type="entry name" value="Mannose-6-phosphate_isomerase"/>
    <property type="match status" value="1"/>
</dbReference>
<feature type="binding site" evidence="10">
    <location>
        <position position="133"/>
    </location>
    <ligand>
        <name>Zn(2+)</name>
        <dbReference type="ChEBI" id="CHEBI:29105"/>
    </ligand>
</feature>
<organism evidence="13 14">
    <name type="scientific">Mangrovibacter plantisponsor</name>
    <dbReference type="NCBI Taxonomy" id="451513"/>
    <lineage>
        <taxon>Bacteria</taxon>
        <taxon>Pseudomonadati</taxon>
        <taxon>Pseudomonadota</taxon>
        <taxon>Gammaproteobacteria</taxon>
        <taxon>Enterobacterales</taxon>
        <taxon>Enterobacteriaceae</taxon>
        <taxon>Mangrovibacter</taxon>
    </lineage>
</organism>
<dbReference type="InterPro" id="IPR018050">
    <property type="entry name" value="Pmannose_isomerase-type1_CS"/>
</dbReference>
<dbReference type="InterPro" id="IPR001250">
    <property type="entry name" value="Man6P_Isoase-1"/>
</dbReference>
<dbReference type="Pfam" id="PF20511">
    <property type="entry name" value="PMI_typeI_cat"/>
    <property type="match status" value="1"/>
</dbReference>
<dbReference type="Gene3D" id="2.60.120.10">
    <property type="entry name" value="Jelly Rolls"/>
    <property type="match status" value="2"/>
</dbReference>
<proteinExistence type="inferred from homology"/>